<evidence type="ECO:0000256" key="1">
    <source>
        <dbReference type="ARBA" id="ARBA00004613"/>
    </source>
</evidence>
<dbReference type="PRINTS" id="PR00837">
    <property type="entry name" value="V5TPXLIKE"/>
</dbReference>
<dbReference type="PANTHER" id="PTHR10334">
    <property type="entry name" value="CYSTEINE-RICH SECRETORY PROTEIN-RELATED"/>
    <property type="match status" value="1"/>
</dbReference>
<dbReference type="SMART" id="SM00198">
    <property type="entry name" value="SCP"/>
    <property type="match status" value="1"/>
</dbReference>
<organism evidence="5 6">
    <name type="scientific">Trichogramma kaykai</name>
    <dbReference type="NCBI Taxonomy" id="54128"/>
    <lineage>
        <taxon>Eukaryota</taxon>
        <taxon>Metazoa</taxon>
        <taxon>Ecdysozoa</taxon>
        <taxon>Arthropoda</taxon>
        <taxon>Hexapoda</taxon>
        <taxon>Insecta</taxon>
        <taxon>Pterygota</taxon>
        <taxon>Neoptera</taxon>
        <taxon>Endopterygota</taxon>
        <taxon>Hymenoptera</taxon>
        <taxon>Apocrita</taxon>
        <taxon>Proctotrupomorpha</taxon>
        <taxon>Chalcidoidea</taxon>
        <taxon>Trichogrammatidae</taxon>
        <taxon>Trichogramma</taxon>
    </lineage>
</organism>
<dbReference type="Pfam" id="PF00188">
    <property type="entry name" value="CAP"/>
    <property type="match status" value="1"/>
</dbReference>
<keyword evidence="3" id="KW-1015">Disulfide bond</keyword>
<keyword evidence="6" id="KW-1185">Reference proteome</keyword>
<evidence type="ECO:0000256" key="3">
    <source>
        <dbReference type="ARBA" id="ARBA00023157"/>
    </source>
</evidence>
<dbReference type="PRINTS" id="PR00838">
    <property type="entry name" value="V5ALLERGEN"/>
</dbReference>
<evidence type="ECO:0000256" key="2">
    <source>
        <dbReference type="ARBA" id="ARBA00022525"/>
    </source>
</evidence>
<dbReference type="Proteomes" id="UP001627154">
    <property type="component" value="Unassembled WGS sequence"/>
</dbReference>
<proteinExistence type="predicted"/>
<gene>
    <name evidence="5" type="ORF">TKK_007846</name>
</gene>
<dbReference type="InterPro" id="IPR018244">
    <property type="entry name" value="Allrgn_V5/Tpx1_CS"/>
</dbReference>
<protein>
    <recommendedName>
        <fullName evidence="4">SCP domain-containing protein</fullName>
    </recommendedName>
</protein>
<evidence type="ECO:0000259" key="4">
    <source>
        <dbReference type="SMART" id="SM00198"/>
    </source>
</evidence>
<dbReference type="AlphaFoldDB" id="A0ABD2X149"/>
<keyword evidence="2" id="KW-0964">Secreted</keyword>
<dbReference type="InterPro" id="IPR014044">
    <property type="entry name" value="CAP_dom"/>
</dbReference>
<dbReference type="PROSITE" id="PS01010">
    <property type="entry name" value="CRISP_2"/>
    <property type="match status" value="1"/>
</dbReference>
<accession>A0ABD2X149</accession>
<dbReference type="InterPro" id="IPR002413">
    <property type="entry name" value="V5_allergen-like"/>
</dbReference>
<dbReference type="GO" id="GO:0005576">
    <property type="term" value="C:extracellular region"/>
    <property type="evidence" value="ECO:0007669"/>
    <property type="project" value="UniProtKB-SubCell"/>
</dbReference>
<dbReference type="InterPro" id="IPR001283">
    <property type="entry name" value="CRISP-related"/>
</dbReference>
<dbReference type="InterPro" id="IPR035940">
    <property type="entry name" value="CAP_sf"/>
</dbReference>
<feature type="domain" description="SCP" evidence="4">
    <location>
        <begin position="29"/>
        <end position="189"/>
    </location>
</feature>
<dbReference type="EMBL" id="JBJJXI010000059">
    <property type="protein sequence ID" value="KAL3398720.1"/>
    <property type="molecule type" value="Genomic_DNA"/>
</dbReference>
<comment type="subcellular location">
    <subcellularLocation>
        <location evidence="1">Secreted</location>
    </subcellularLocation>
</comment>
<evidence type="ECO:0000313" key="6">
    <source>
        <dbReference type="Proteomes" id="UP001627154"/>
    </source>
</evidence>
<name>A0ABD2X149_9HYME</name>
<dbReference type="CDD" id="cd05380">
    <property type="entry name" value="CAP_euk"/>
    <property type="match status" value="1"/>
</dbReference>
<dbReference type="Gene3D" id="3.40.33.10">
    <property type="entry name" value="CAP"/>
    <property type="match status" value="1"/>
</dbReference>
<dbReference type="SUPFAM" id="SSF55797">
    <property type="entry name" value="PR-1-like"/>
    <property type="match status" value="1"/>
</dbReference>
<comment type="caution">
    <text evidence="5">The sequence shown here is derived from an EMBL/GenBank/DDBJ whole genome shotgun (WGS) entry which is preliminary data.</text>
</comment>
<evidence type="ECO:0000313" key="5">
    <source>
        <dbReference type="EMBL" id="KAL3398720.1"/>
    </source>
</evidence>
<sequence>MSRTSTYSLPGNEKSSRCNKILIDGLTDAEKEEILKYHNEIRQKVAAGEETRGDPGPQPAAREIPPLTWDDELANIAQKWANQCTVNHDSCRNVERFWVGQNTAYRGTSEDISIYSITDMIDLWYSEVKLFDSSEVDKFTFSRPATAHYSQMVWADTKIVGCGAVRNYSSGLNRFYLICNYGPAGNVLGEPVYISI</sequence>
<reference evidence="5 6" key="1">
    <citation type="journal article" date="2024" name="bioRxiv">
        <title>A reference genome for Trichogramma kaykai: A tiny desert-dwelling parasitoid wasp with competing sex-ratio distorters.</title>
        <authorList>
            <person name="Culotta J."/>
            <person name="Lindsey A.R."/>
        </authorList>
    </citation>
    <scope>NUCLEOTIDE SEQUENCE [LARGE SCALE GENOMIC DNA]</scope>
    <source>
        <strain evidence="5 6">KSX58</strain>
    </source>
</reference>